<evidence type="ECO:0000256" key="2">
    <source>
        <dbReference type="ARBA" id="ARBA00006866"/>
    </source>
</evidence>
<dbReference type="GO" id="GO:0005737">
    <property type="term" value="C:cytoplasm"/>
    <property type="evidence" value="ECO:0007669"/>
    <property type="project" value="UniProtKB-SubCell"/>
</dbReference>
<dbReference type="PANTHER" id="PTHR14074:SF7">
    <property type="entry name" value="ATP-DEPENDENT RNA HELICASE DHX58"/>
    <property type="match status" value="1"/>
</dbReference>
<dbReference type="GO" id="GO:0140374">
    <property type="term" value="P:antiviral innate immune response"/>
    <property type="evidence" value="ECO:0007669"/>
    <property type="project" value="TreeGrafter"/>
</dbReference>
<protein>
    <recommendedName>
        <fullName evidence="3">RNA helicase</fullName>
        <ecNumber evidence="3">3.6.4.13</ecNumber>
    </recommendedName>
</protein>
<keyword evidence="7" id="KW-0547">Nucleotide-binding</keyword>
<keyword evidence="14" id="KW-0051">Antiviral defense</keyword>
<dbReference type="SUPFAM" id="SSF52540">
    <property type="entry name" value="P-loop containing nucleoside triphosphate hydrolases"/>
    <property type="match status" value="1"/>
</dbReference>
<evidence type="ECO:0000256" key="1">
    <source>
        <dbReference type="ARBA" id="ARBA00004496"/>
    </source>
</evidence>
<name>M3YGN3_MUSPF</name>
<keyword evidence="8" id="KW-0378">Hydrolase</keyword>
<dbReference type="CTD" id="79132"/>
<dbReference type="GO" id="GO:0003725">
    <property type="term" value="F:double-stranded RNA binding"/>
    <property type="evidence" value="ECO:0007669"/>
    <property type="project" value="Ensembl"/>
</dbReference>
<dbReference type="InterPro" id="IPR027417">
    <property type="entry name" value="P-loop_NTPase"/>
</dbReference>
<dbReference type="GO" id="GO:0003727">
    <property type="term" value="F:single-stranded RNA binding"/>
    <property type="evidence" value="ECO:0007669"/>
    <property type="project" value="Ensembl"/>
</dbReference>
<reference evidence="20" key="1">
    <citation type="submission" date="2024-06" db="UniProtKB">
        <authorList>
            <consortium name="Ensembl"/>
        </authorList>
    </citation>
    <scope>IDENTIFICATION</scope>
</reference>
<dbReference type="AlphaFoldDB" id="M3YGN3"/>
<dbReference type="eggNOG" id="KOG0354">
    <property type="taxonomic scope" value="Eukaryota"/>
</dbReference>
<keyword evidence="6 16" id="KW-0479">Metal-binding</keyword>
<evidence type="ECO:0000259" key="19">
    <source>
        <dbReference type="PROSITE" id="PS51789"/>
    </source>
</evidence>
<sequence length="679" mass="77198">MELRPYQWEVIMPALEGKNIIVWLPTGAGKTRAAAYVAKRHLETVDGAKVVVLVNRVHLVSQHCEEFSRMLDRRWAIITLSGDMGPRAGFGHLARSHDLIICTAELLQMALTSPEEEEHVELNAFSLLVVDECHHTHKDTVYNVILSRYLEHKLQRTRPLPQVLGLTASPGTGGASTLKGAIDHILQLCANLDTWRIMSPQTYRPQLQELRPQPCKQYNLCHRRTQDPFGDTLKKLMDQIHNRLEMLELSRDFGTQNYEQQVVELSQAAAEAGLQERRVYALHLRRYNDALLIHDTVRAVDALDSLRDFYDKERATKTQILQAERWLLALFDDYKNELAHLATCSPENPKLETLEQILREQFGGSDDLPRGIIFTQTRQSVHSLLLWLQQQPGLKTMDIRADVLIGAGNSSQNTHMTQRDQQEVIRKFRTGTLNLLVATSVAEEGLDIPQCNVVVRYGLLTNEISMVQARGRARAGQSKYSFVATQGSRELRRELTNEVLERLMEQAVAAVQEMDEAEYQAKIRDLQRGALVKRAARAAQRESQRQEFSAEEVQLLCVNCMVAVGHGSDLRKVEDAHHVNVNPNFSIYYSVSRGAVVIDRTFKDWKPGGTIHCRNCGEAWGLQMIYKSVKLPALRVRSMLLQTPRGRVQAKKWSRVPFPVPDFDYLQHCTQNLADLSLE</sequence>
<evidence type="ECO:0000259" key="18">
    <source>
        <dbReference type="PROSITE" id="PS51194"/>
    </source>
</evidence>
<dbReference type="OMA" id="IFYEPVP"/>
<dbReference type="OrthoDB" id="416741at2759"/>
<keyword evidence="4" id="KW-0963">Cytoplasm</keyword>
<dbReference type="PROSITE" id="PS51192">
    <property type="entry name" value="HELICASE_ATP_BIND_1"/>
    <property type="match status" value="1"/>
</dbReference>
<dbReference type="GO" id="GO:0032481">
    <property type="term" value="P:positive regulation of type I interferon production"/>
    <property type="evidence" value="ECO:0007669"/>
    <property type="project" value="Ensembl"/>
</dbReference>
<keyword evidence="21" id="KW-1185">Reference proteome</keyword>
<dbReference type="Gene3D" id="1.20.1320.30">
    <property type="match status" value="1"/>
</dbReference>
<evidence type="ECO:0000313" key="22">
    <source>
        <dbReference type="RefSeq" id="XP_004772767.1"/>
    </source>
</evidence>
<dbReference type="EMBL" id="AEYP01079474">
    <property type="status" value="NOT_ANNOTATED_CDS"/>
    <property type="molecule type" value="Genomic_DNA"/>
</dbReference>
<dbReference type="Pfam" id="PF04851">
    <property type="entry name" value="ResIII"/>
    <property type="match status" value="1"/>
</dbReference>
<dbReference type="GO" id="GO:0009617">
    <property type="term" value="P:response to bacterium"/>
    <property type="evidence" value="ECO:0007669"/>
    <property type="project" value="Ensembl"/>
</dbReference>
<dbReference type="InterPro" id="IPR051363">
    <property type="entry name" value="RLR_Helicase"/>
</dbReference>
<dbReference type="PROSITE" id="PS51789">
    <property type="entry name" value="RLR_CTR"/>
    <property type="match status" value="1"/>
</dbReference>
<gene>
    <name evidence="20 22 23" type="primary">DHX58</name>
</gene>
<evidence type="ECO:0000256" key="15">
    <source>
        <dbReference type="ARBA" id="ARBA00049390"/>
    </source>
</evidence>
<dbReference type="KEGG" id="mpuf:101670803"/>
<feature type="binding site" evidence="16">
    <location>
        <position position="560"/>
    </location>
    <ligand>
        <name>Zn(2+)</name>
        <dbReference type="ChEBI" id="CHEBI:29105"/>
    </ligand>
</feature>
<dbReference type="GeneID" id="101670803"/>
<feature type="domain" description="Helicase ATP-binding" evidence="17">
    <location>
        <begin position="11"/>
        <end position="188"/>
    </location>
</feature>
<organism evidence="20">
    <name type="scientific">Mustela putorius furo</name>
    <name type="common">European domestic ferret</name>
    <name type="synonym">Mustela furo</name>
    <dbReference type="NCBI Taxonomy" id="9669"/>
    <lineage>
        <taxon>Eukaryota</taxon>
        <taxon>Metazoa</taxon>
        <taxon>Chordata</taxon>
        <taxon>Craniata</taxon>
        <taxon>Vertebrata</taxon>
        <taxon>Euteleostomi</taxon>
        <taxon>Mammalia</taxon>
        <taxon>Eutheria</taxon>
        <taxon>Laurasiatheria</taxon>
        <taxon>Carnivora</taxon>
        <taxon>Caniformia</taxon>
        <taxon>Musteloidea</taxon>
        <taxon>Mustelidae</taxon>
        <taxon>Mustelinae</taxon>
        <taxon>Mustela</taxon>
    </lineage>
</organism>
<dbReference type="Gene3D" id="2.170.150.30">
    <property type="entry name" value="RIG-I-like receptor, C-terminal regulatory domain"/>
    <property type="match status" value="1"/>
</dbReference>
<proteinExistence type="inferred from homology"/>
<feature type="binding site" evidence="16">
    <location>
        <position position="616"/>
    </location>
    <ligand>
        <name>Zn(2+)</name>
        <dbReference type="ChEBI" id="CHEBI:29105"/>
    </ligand>
</feature>
<reference evidence="22 23" key="2">
    <citation type="submission" date="2025-04" db="UniProtKB">
        <authorList>
            <consortium name="RefSeq"/>
        </authorList>
    </citation>
    <scope>IDENTIFICATION</scope>
    <source>
        <tissue evidence="22 23">Brain</tissue>
    </source>
</reference>
<keyword evidence="10 16" id="KW-0862">Zinc</keyword>
<keyword evidence="9 22" id="KW-0347">Helicase</keyword>
<evidence type="ECO:0000256" key="13">
    <source>
        <dbReference type="ARBA" id="ARBA00022884"/>
    </source>
</evidence>
<dbReference type="EMBL" id="AEYP01079473">
    <property type="status" value="NOT_ANNOTATED_CDS"/>
    <property type="molecule type" value="Genomic_DNA"/>
</dbReference>
<dbReference type="Pfam" id="PF11648">
    <property type="entry name" value="RIG-I_C-RD"/>
    <property type="match status" value="1"/>
</dbReference>
<keyword evidence="5" id="KW-0399">Innate immunity</keyword>
<feature type="domain" description="RLR CTR" evidence="19">
    <location>
        <begin position="543"/>
        <end position="670"/>
    </location>
</feature>
<dbReference type="InterPro" id="IPR041204">
    <property type="entry name" value="RIG-I-like_C"/>
</dbReference>
<accession>M3YGN3</accession>
<feature type="binding site" evidence="16">
    <location>
        <position position="557"/>
    </location>
    <ligand>
        <name>Zn(2+)</name>
        <dbReference type="ChEBI" id="CHEBI:29105"/>
    </ligand>
</feature>
<keyword evidence="13" id="KW-0694">RNA-binding</keyword>
<dbReference type="GeneTree" id="ENSGT00940000153173"/>
<evidence type="ECO:0000256" key="9">
    <source>
        <dbReference type="ARBA" id="ARBA00022806"/>
    </source>
</evidence>
<dbReference type="GO" id="GO:0032480">
    <property type="term" value="P:negative regulation of type I interferon production"/>
    <property type="evidence" value="ECO:0007669"/>
    <property type="project" value="Ensembl"/>
</dbReference>
<dbReference type="Pfam" id="PF00271">
    <property type="entry name" value="Helicase_C"/>
    <property type="match status" value="1"/>
</dbReference>
<dbReference type="InterPro" id="IPR038557">
    <property type="entry name" value="RLR_C_sf"/>
</dbReference>
<evidence type="ECO:0000259" key="17">
    <source>
        <dbReference type="PROSITE" id="PS51192"/>
    </source>
</evidence>
<dbReference type="GO" id="GO:1900245">
    <property type="term" value="P:positive regulation of MDA-5 signaling pathway"/>
    <property type="evidence" value="ECO:0007669"/>
    <property type="project" value="Ensembl"/>
</dbReference>
<evidence type="ECO:0000313" key="23">
    <source>
        <dbReference type="RefSeq" id="XP_004772768.1"/>
    </source>
</evidence>
<dbReference type="EC" id="3.6.4.13" evidence="3"/>
<dbReference type="HOGENOM" id="CLU_006888_2_1_1"/>
<dbReference type="Proteomes" id="UP000000715">
    <property type="component" value="Unplaced"/>
</dbReference>
<dbReference type="InterPro" id="IPR014001">
    <property type="entry name" value="Helicase_ATP-bd"/>
</dbReference>
<dbReference type="SMART" id="SM00490">
    <property type="entry name" value="HELICc"/>
    <property type="match status" value="1"/>
</dbReference>
<dbReference type="GO" id="GO:0039536">
    <property type="term" value="P:negative regulation of RIG-I signaling pathway"/>
    <property type="evidence" value="ECO:0007669"/>
    <property type="project" value="Ensembl"/>
</dbReference>
<dbReference type="GO" id="GO:0002753">
    <property type="term" value="P:cytoplasmic pattern recognition receptor signaling pathway"/>
    <property type="evidence" value="ECO:0007669"/>
    <property type="project" value="Ensembl"/>
</dbReference>
<dbReference type="GO" id="GO:0016887">
    <property type="term" value="F:ATP hydrolysis activity"/>
    <property type="evidence" value="ECO:0007669"/>
    <property type="project" value="Ensembl"/>
</dbReference>
<dbReference type="Ensembl" id="ENSMPUT00000010659.1">
    <property type="protein sequence ID" value="ENSMPUP00000010490.1"/>
    <property type="gene ID" value="ENSMPUG00000010568.1"/>
</dbReference>
<evidence type="ECO:0000313" key="20">
    <source>
        <dbReference type="Ensembl" id="ENSMPUP00000010490.1"/>
    </source>
</evidence>
<dbReference type="PROSITE" id="PS51194">
    <property type="entry name" value="HELICASE_CTER"/>
    <property type="match status" value="1"/>
</dbReference>
<evidence type="ECO:0000256" key="16">
    <source>
        <dbReference type="PROSITE-ProRule" id="PRU01125"/>
    </source>
</evidence>
<dbReference type="InterPro" id="IPR001650">
    <property type="entry name" value="Helicase_C-like"/>
</dbReference>
<evidence type="ECO:0000313" key="21">
    <source>
        <dbReference type="Proteomes" id="UP000000715"/>
    </source>
</evidence>
<evidence type="ECO:0000256" key="7">
    <source>
        <dbReference type="ARBA" id="ARBA00022741"/>
    </source>
</evidence>
<evidence type="ECO:0000256" key="6">
    <source>
        <dbReference type="ARBA" id="ARBA00022723"/>
    </source>
</evidence>
<evidence type="ECO:0000256" key="12">
    <source>
        <dbReference type="ARBA" id="ARBA00022859"/>
    </source>
</evidence>
<dbReference type="CDD" id="cd18802">
    <property type="entry name" value="SF2_C_dicer"/>
    <property type="match status" value="1"/>
</dbReference>
<dbReference type="GO" id="GO:0005524">
    <property type="term" value="F:ATP binding"/>
    <property type="evidence" value="ECO:0007669"/>
    <property type="project" value="UniProtKB-KW"/>
</dbReference>
<dbReference type="GO" id="GO:0039534">
    <property type="term" value="P:negative regulation of MDA-5 signaling pathway"/>
    <property type="evidence" value="ECO:0007669"/>
    <property type="project" value="Ensembl"/>
</dbReference>
<dbReference type="Gene3D" id="3.40.50.300">
    <property type="entry name" value="P-loop containing nucleotide triphosphate hydrolases"/>
    <property type="match status" value="2"/>
</dbReference>
<dbReference type="PANTHER" id="PTHR14074">
    <property type="entry name" value="HELICASE WITH DEATH DOMAIN-RELATED"/>
    <property type="match status" value="1"/>
</dbReference>
<dbReference type="CDD" id="cd12090">
    <property type="entry name" value="MDA5_ID"/>
    <property type="match status" value="1"/>
</dbReference>
<comment type="catalytic activity">
    <reaction evidence="15">
        <text>ATP + H2O = ADP + phosphate + H(+)</text>
        <dbReference type="Rhea" id="RHEA:13065"/>
        <dbReference type="ChEBI" id="CHEBI:15377"/>
        <dbReference type="ChEBI" id="CHEBI:15378"/>
        <dbReference type="ChEBI" id="CHEBI:30616"/>
        <dbReference type="ChEBI" id="CHEBI:43474"/>
        <dbReference type="ChEBI" id="CHEBI:456216"/>
        <dbReference type="EC" id="3.6.4.13"/>
    </reaction>
    <physiologicalReaction direction="left-to-right" evidence="15">
        <dbReference type="Rhea" id="RHEA:13066"/>
    </physiologicalReaction>
</comment>
<dbReference type="GO" id="GO:0003677">
    <property type="term" value="F:DNA binding"/>
    <property type="evidence" value="ECO:0007669"/>
    <property type="project" value="InterPro"/>
</dbReference>
<dbReference type="GO" id="GO:0008270">
    <property type="term" value="F:zinc ion binding"/>
    <property type="evidence" value="ECO:0007669"/>
    <property type="project" value="UniProtKB-UniRule"/>
</dbReference>
<evidence type="ECO:0000256" key="14">
    <source>
        <dbReference type="ARBA" id="ARBA00023118"/>
    </source>
</evidence>
<dbReference type="Pfam" id="PF18119">
    <property type="entry name" value="RIG-I_C"/>
    <property type="match status" value="1"/>
</dbReference>
<dbReference type="GO" id="GO:1900246">
    <property type="term" value="P:positive regulation of RIG-I signaling pathway"/>
    <property type="evidence" value="ECO:0007669"/>
    <property type="project" value="Ensembl"/>
</dbReference>
<dbReference type="RefSeq" id="XP_004772768.1">
    <property type="nucleotide sequence ID" value="XM_004772711.3"/>
</dbReference>
<keyword evidence="12" id="KW-0391">Immunity</keyword>
<dbReference type="GO" id="GO:0045824">
    <property type="term" value="P:negative regulation of innate immune response"/>
    <property type="evidence" value="ECO:0007669"/>
    <property type="project" value="Ensembl"/>
</dbReference>
<evidence type="ECO:0000256" key="11">
    <source>
        <dbReference type="ARBA" id="ARBA00022840"/>
    </source>
</evidence>
<evidence type="ECO:0000256" key="4">
    <source>
        <dbReference type="ARBA" id="ARBA00022490"/>
    </source>
</evidence>
<comment type="subcellular location">
    <subcellularLocation>
        <location evidence="1">Cytoplasm</location>
    </subcellularLocation>
</comment>
<evidence type="ECO:0000256" key="5">
    <source>
        <dbReference type="ARBA" id="ARBA00022588"/>
    </source>
</evidence>
<dbReference type="GO" id="GO:0003724">
    <property type="term" value="F:RNA helicase activity"/>
    <property type="evidence" value="ECO:0007669"/>
    <property type="project" value="UniProtKB-EC"/>
</dbReference>
<keyword evidence="11" id="KW-0067">ATP-binding</keyword>
<dbReference type="STRING" id="9669.ENSMPUP00000010490"/>
<dbReference type="RefSeq" id="XP_004772767.1">
    <property type="nucleotide sequence ID" value="XM_004772710.3"/>
</dbReference>
<evidence type="ECO:0000256" key="10">
    <source>
        <dbReference type="ARBA" id="ARBA00022833"/>
    </source>
</evidence>
<comment type="similarity">
    <text evidence="2">Belongs to the helicase family. RLR subfamily.</text>
</comment>
<dbReference type="InterPro" id="IPR006935">
    <property type="entry name" value="Helicase/UvrB_N"/>
</dbReference>
<feature type="domain" description="Helicase C-terminal" evidence="18">
    <location>
        <begin position="350"/>
        <end position="515"/>
    </location>
</feature>
<evidence type="ECO:0000256" key="3">
    <source>
        <dbReference type="ARBA" id="ARBA00012552"/>
    </source>
</evidence>
<evidence type="ECO:0000256" key="8">
    <source>
        <dbReference type="ARBA" id="ARBA00022801"/>
    </source>
</evidence>
<dbReference type="InterPro" id="IPR021673">
    <property type="entry name" value="RLR_CTR"/>
</dbReference>
<feature type="binding site" evidence="16">
    <location>
        <position position="613"/>
    </location>
    <ligand>
        <name>Zn(2+)</name>
        <dbReference type="ChEBI" id="CHEBI:29105"/>
    </ligand>
</feature>
<dbReference type="SMART" id="SM00487">
    <property type="entry name" value="DEXDc"/>
    <property type="match status" value="1"/>
</dbReference>